<proteinExistence type="predicted"/>
<dbReference type="InterPro" id="IPR051617">
    <property type="entry name" value="UNC-93-like_regulator"/>
</dbReference>
<feature type="transmembrane region" description="Helical" evidence="5">
    <location>
        <begin position="333"/>
        <end position="359"/>
    </location>
</feature>
<dbReference type="InterPro" id="IPR010291">
    <property type="entry name" value="Ion_channel_UNC-93"/>
</dbReference>
<dbReference type="Pfam" id="PF05978">
    <property type="entry name" value="UNC-93"/>
    <property type="match status" value="1"/>
</dbReference>
<accession>A0A5N6Y024</accession>
<feature type="transmembrane region" description="Helical" evidence="5">
    <location>
        <begin position="294"/>
        <end position="313"/>
    </location>
</feature>
<evidence type="ECO:0000256" key="3">
    <source>
        <dbReference type="ARBA" id="ARBA00022989"/>
    </source>
</evidence>
<protein>
    <recommendedName>
        <fullName evidence="7">DUF895 domain membrane protein</fullName>
    </recommendedName>
</protein>
<evidence type="ECO:0000256" key="2">
    <source>
        <dbReference type="ARBA" id="ARBA00022692"/>
    </source>
</evidence>
<evidence type="ECO:0000313" key="6">
    <source>
        <dbReference type="EMBL" id="KAE8337779.1"/>
    </source>
</evidence>
<feature type="transmembrane region" description="Helical" evidence="5">
    <location>
        <begin position="12"/>
        <end position="38"/>
    </location>
</feature>
<dbReference type="GO" id="GO:0016020">
    <property type="term" value="C:membrane"/>
    <property type="evidence" value="ECO:0007669"/>
    <property type="project" value="UniProtKB-SubCell"/>
</dbReference>
<dbReference type="PANTHER" id="PTHR23294">
    <property type="entry name" value="ET TRANSLATION PRODUCT-RELATED"/>
    <property type="match status" value="1"/>
</dbReference>
<reference evidence="6" key="1">
    <citation type="submission" date="2019-04" db="EMBL/GenBank/DDBJ databases">
        <title>Friends and foes A comparative genomics study of 23 Aspergillus species from section Flavi.</title>
        <authorList>
            <consortium name="DOE Joint Genome Institute"/>
            <person name="Kjaerbolling I."/>
            <person name="Vesth T."/>
            <person name="Frisvad J.C."/>
            <person name="Nybo J.L."/>
            <person name="Theobald S."/>
            <person name="Kildgaard S."/>
            <person name="Isbrandt T."/>
            <person name="Kuo A."/>
            <person name="Sato A."/>
            <person name="Lyhne E.K."/>
            <person name="Kogle M.E."/>
            <person name="Wiebenga A."/>
            <person name="Kun R.S."/>
            <person name="Lubbers R.J."/>
            <person name="Makela M.R."/>
            <person name="Barry K."/>
            <person name="Chovatia M."/>
            <person name="Clum A."/>
            <person name="Daum C."/>
            <person name="Haridas S."/>
            <person name="He G."/>
            <person name="LaButti K."/>
            <person name="Lipzen A."/>
            <person name="Mondo S."/>
            <person name="Riley R."/>
            <person name="Salamov A."/>
            <person name="Simmons B.A."/>
            <person name="Magnuson J.K."/>
            <person name="Henrissat B."/>
            <person name="Mortensen U.H."/>
            <person name="Larsen T.O."/>
            <person name="Devries R.P."/>
            <person name="Grigoriev I.V."/>
            <person name="Machida M."/>
            <person name="Baker S.E."/>
            <person name="Andersen M.R."/>
        </authorList>
    </citation>
    <scope>NUCLEOTIDE SEQUENCE</scope>
    <source>
        <strain evidence="6">CBS 117612</strain>
    </source>
</reference>
<dbReference type="PANTHER" id="PTHR23294:SF59">
    <property type="entry name" value="UNC93-LIKE PROTEIN C922.05C"/>
    <property type="match status" value="1"/>
</dbReference>
<keyword evidence="4 5" id="KW-0472">Membrane</keyword>
<feature type="transmembrane region" description="Helical" evidence="5">
    <location>
        <begin position="76"/>
        <end position="96"/>
    </location>
</feature>
<dbReference type="OrthoDB" id="196103at2759"/>
<feature type="transmembrane region" description="Helical" evidence="5">
    <location>
        <begin position="141"/>
        <end position="161"/>
    </location>
</feature>
<dbReference type="SUPFAM" id="SSF103473">
    <property type="entry name" value="MFS general substrate transporter"/>
    <property type="match status" value="1"/>
</dbReference>
<keyword evidence="2 5" id="KW-0812">Transmembrane</keyword>
<feature type="transmembrane region" description="Helical" evidence="5">
    <location>
        <begin position="228"/>
        <end position="245"/>
    </location>
</feature>
<sequence length="455" mass="50448">MSPQFRYRSPFFMNIIAGIVVAFTSGIYVCLTLLGAGGGQPNSSWLSTRLLAITNSIWVLSSAFGSAILHAIGPALSAAIGVAGYMLYVGCLWYFSKTGHSVFPYIAAAMFGVCAGLNFVVNGFIMLAYPEEKQKGSYITINSGLMAMGSVIGGVIPLLINRHAGSQGGVPESVYIALIAIMGCTMICALFLQPPDKITRDDGTHVANMERRSMLVEMKENFRSFKNWRFLIMIPCYFVSETYLVYLGSTNIWRNNLRTRCLCSFTAVTIQIPFSFGLRYLLDQRNWKRQTRAFLGLLYVAVPLWTAWIWELVRVSSWDRSSPPPAQDWTDSGFAGDLVLFILNWTASTLWQYLCLYILGALTNDPYTSSHYGGGFRSVLAAGEALFFGIDSLGIPFVREAGAIFALYAVGTFIFAYVVVYGIEDTLYFKESHVVVPLETLYTYYEPVPVVKLTS</sequence>
<dbReference type="EMBL" id="ML737175">
    <property type="protein sequence ID" value="KAE8337779.1"/>
    <property type="molecule type" value="Genomic_DNA"/>
</dbReference>
<organism evidence="6">
    <name type="scientific">Aspergillus arachidicola</name>
    <dbReference type="NCBI Taxonomy" id="656916"/>
    <lineage>
        <taxon>Eukaryota</taxon>
        <taxon>Fungi</taxon>
        <taxon>Dikarya</taxon>
        <taxon>Ascomycota</taxon>
        <taxon>Pezizomycotina</taxon>
        <taxon>Eurotiomycetes</taxon>
        <taxon>Eurotiomycetidae</taxon>
        <taxon>Eurotiales</taxon>
        <taxon>Aspergillaceae</taxon>
        <taxon>Aspergillus</taxon>
        <taxon>Aspergillus subgen. Circumdati</taxon>
    </lineage>
</organism>
<evidence type="ECO:0000256" key="4">
    <source>
        <dbReference type="ARBA" id="ARBA00023136"/>
    </source>
</evidence>
<dbReference type="InterPro" id="IPR036259">
    <property type="entry name" value="MFS_trans_sf"/>
</dbReference>
<comment type="subcellular location">
    <subcellularLocation>
        <location evidence="1">Membrane</location>
        <topology evidence="1">Multi-pass membrane protein</topology>
    </subcellularLocation>
</comment>
<dbReference type="AlphaFoldDB" id="A0A5N6Y024"/>
<feature type="transmembrane region" description="Helical" evidence="5">
    <location>
        <begin position="102"/>
        <end position="129"/>
    </location>
</feature>
<feature type="transmembrane region" description="Helical" evidence="5">
    <location>
        <begin position="379"/>
        <end position="398"/>
    </location>
</feature>
<feature type="transmembrane region" description="Helical" evidence="5">
    <location>
        <begin position="404"/>
        <end position="423"/>
    </location>
</feature>
<feature type="transmembrane region" description="Helical" evidence="5">
    <location>
        <begin position="50"/>
        <end position="69"/>
    </location>
</feature>
<dbReference type="Proteomes" id="UP000325558">
    <property type="component" value="Unassembled WGS sequence"/>
</dbReference>
<evidence type="ECO:0008006" key="7">
    <source>
        <dbReference type="Google" id="ProtNLM"/>
    </source>
</evidence>
<evidence type="ECO:0000256" key="5">
    <source>
        <dbReference type="SAM" id="Phobius"/>
    </source>
</evidence>
<name>A0A5N6Y024_9EURO</name>
<keyword evidence="3 5" id="KW-1133">Transmembrane helix</keyword>
<feature type="transmembrane region" description="Helical" evidence="5">
    <location>
        <begin position="173"/>
        <end position="192"/>
    </location>
</feature>
<evidence type="ECO:0000256" key="1">
    <source>
        <dbReference type="ARBA" id="ARBA00004141"/>
    </source>
</evidence>
<gene>
    <name evidence="6" type="ORF">BDV24DRAFT_154057</name>
</gene>